<dbReference type="AlphaFoldDB" id="A0AAN9AG36"/>
<accession>A0AAN9AG36</accession>
<reference evidence="1 2" key="1">
    <citation type="submission" date="2023-11" db="EMBL/GenBank/DDBJ databases">
        <title>Halocaridina rubra genome assembly.</title>
        <authorList>
            <person name="Smith C."/>
        </authorList>
    </citation>
    <scope>NUCLEOTIDE SEQUENCE [LARGE SCALE GENOMIC DNA]</scope>
    <source>
        <strain evidence="1">EP-1</strain>
        <tissue evidence="1">Whole</tissue>
    </source>
</reference>
<dbReference type="EMBL" id="JAXCGZ010000316">
    <property type="protein sequence ID" value="KAK7086182.1"/>
    <property type="molecule type" value="Genomic_DNA"/>
</dbReference>
<proteinExistence type="predicted"/>
<protein>
    <submittedName>
        <fullName evidence="1">Uncharacterized protein</fullName>
    </submittedName>
</protein>
<evidence type="ECO:0000313" key="2">
    <source>
        <dbReference type="Proteomes" id="UP001381693"/>
    </source>
</evidence>
<sequence length="78" mass="8829">MQHVPGKKNQVANVLLCITPLTTLMARCASTIWWPHLPWILHCFRTTPKESFSASPNKALYGKTLALPADFFITYDEP</sequence>
<evidence type="ECO:0000313" key="1">
    <source>
        <dbReference type="EMBL" id="KAK7086182.1"/>
    </source>
</evidence>
<comment type="caution">
    <text evidence="1">The sequence shown here is derived from an EMBL/GenBank/DDBJ whole genome shotgun (WGS) entry which is preliminary data.</text>
</comment>
<dbReference type="Proteomes" id="UP001381693">
    <property type="component" value="Unassembled WGS sequence"/>
</dbReference>
<name>A0AAN9AG36_HALRR</name>
<organism evidence="1 2">
    <name type="scientific">Halocaridina rubra</name>
    <name type="common">Hawaiian red shrimp</name>
    <dbReference type="NCBI Taxonomy" id="373956"/>
    <lineage>
        <taxon>Eukaryota</taxon>
        <taxon>Metazoa</taxon>
        <taxon>Ecdysozoa</taxon>
        <taxon>Arthropoda</taxon>
        <taxon>Crustacea</taxon>
        <taxon>Multicrustacea</taxon>
        <taxon>Malacostraca</taxon>
        <taxon>Eumalacostraca</taxon>
        <taxon>Eucarida</taxon>
        <taxon>Decapoda</taxon>
        <taxon>Pleocyemata</taxon>
        <taxon>Caridea</taxon>
        <taxon>Atyoidea</taxon>
        <taxon>Atyidae</taxon>
        <taxon>Halocaridina</taxon>
    </lineage>
</organism>
<keyword evidence="2" id="KW-1185">Reference proteome</keyword>
<feature type="non-terminal residue" evidence="1">
    <location>
        <position position="78"/>
    </location>
</feature>
<gene>
    <name evidence="1" type="ORF">SK128_006236</name>
</gene>